<dbReference type="RefSeq" id="WP_010010364.1">
    <property type="nucleotide sequence ID" value="NZ_AZCN01000052.1"/>
</dbReference>
<sequence length="540" mass="58176">MTNTNYAKTGFLLRVYLRRDWLKIMLWLIGVVGLMAGAAGKFDTLYGSSKAMNSIITTLRTPAMVSLLGPFTAEKPYTVASVYAAEMMVFMGLFVAIMNIYFAIHATRTDEESGVTELVRARATGRNASLTAAILELVLINLIAGVLEAVGLQVSGMSGINAAGNWLFGFSLAAFGLMFGAFSLLAAQLASSSRSATILSYLILGLLFVARMVTDIQNTDLTWWTIYGWIEKLDIYGQNIWWPVGLMLILIGLVGGMAITLGATRDVGAGLLPQRAGRSRASSLLRGPLTLIARLECTSTIIWLVALFILGATYGSIFGTAGDLMKTNPTMAKLIGTTAVTQANRAIVLAFANKLVIIFVVLATVPGLIILFRLNRDERNGYFEQLHAKAVSRGHLYLSIVAFGLVSAVIALLLGILGMYVAGAASMGDEALAVSRFMRAFWGYAPALIVTFGIAALLAGLAPKLQNIAWAIPVYGLISLYLGPLLDFPKWATRISPYGWVNQVPINAVAWDTAGWMTALGLILILTGYLTYARRDLLVN</sequence>
<reference evidence="2 3" key="1">
    <citation type="journal article" date="2015" name="Genome Announc.">
        <title>Expanding the biotechnology potential of lactobacilli through comparative genomics of 213 strains and associated genera.</title>
        <authorList>
            <person name="Sun Z."/>
            <person name="Harris H.M."/>
            <person name="McCann A."/>
            <person name="Guo C."/>
            <person name="Argimon S."/>
            <person name="Zhang W."/>
            <person name="Yang X."/>
            <person name="Jeffery I.B."/>
            <person name="Cooney J.C."/>
            <person name="Kagawa T.F."/>
            <person name="Liu W."/>
            <person name="Song Y."/>
            <person name="Salvetti E."/>
            <person name="Wrobel A."/>
            <person name="Rasinkangas P."/>
            <person name="Parkhill J."/>
            <person name="Rea M.C."/>
            <person name="O'Sullivan O."/>
            <person name="Ritari J."/>
            <person name="Douillard F.P."/>
            <person name="Paul Ross R."/>
            <person name="Yang R."/>
            <person name="Briner A.E."/>
            <person name="Felis G.E."/>
            <person name="de Vos W.M."/>
            <person name="Barrangou R."/>
            <person name="Klaenhammer T.R."/>
            <person name="Caufield P.W."/>
            <person name="Cui Y."/>
            <person name="Zhang H."/>
            <person name="O'Toole P.W."/>
        </authorList>
    </citation>
    <scope>NUCLEOTIDE SEQUENCE [LARGE SCALE GENOMIC DNA]</scope>
    <source>
        <strain evidence="2 3">DSM 20001</strain>
    </source>
</reference>
<feature type="transmembrane region" description="Helical" evidence="1">
    <location>
        <begin position="301"/>
        <end position="321"/>
    </location>
</feature>
<feature type="transmembrane region" description="Helical" evidence="1">
    <location>
        <begin position="396"/>
        <end position="421"/>
    </location>
</feature>
<keyword evidence="1" id="KW-0472">Membrane</keyword>
<feature type="transmembrane region" description="Helical" evidence="1">
    <location>
        <begin position="80"/>
        <end position="104"/>
    </location>
</feature>
<comment type="caution">
    <text evidence="2">The sequence shown here is derived from an EMBL/GenBank/DDBJ whole genome shotgun (WGS) entry which is preliminary data.</text>
</comment>
<protein>
    <submittedName>
        <fullName evidence="2">ABC transporter, permease protein</fullName>
    </submittedName>
</protein>
<dbReference type="EMBL" id="AZCN01000052">
    <property type="protein sequence ID" value="KRK15270.1"/>
    <property type="molecule type" value="Genomic_DNA"/>
</dbReference>
<dbReference type="eggNOG" id="COG3559">
    <property type="taxonomic scope" value="Bacteria"/>
</dbReference>
<evidence type="ECO:0000256" key="1">
    <source>
        <dbReference type="SAM" id="Phobius"/>
    </source>
</evidence>
<feature type="transmembrane region" description="Helical" evidence="1">
    <location>
        <begin position="240"/>
        <end position="263"/>
    </location>
</feature>
<evidence type="ECO:0000313" key="2">
    <source>
        <dbReference type="EMBL" id="KRK15270.1"/>
    </source>
</evidence>
<evidence type="ECO:0000313" key="3">
    <source>
        <dbReference type="Proteomes" id="UP000051181"/>
    </source>
</evidence>
<feature type="transmembrane region" description="Helical" evidence="1">
    <location>
        <begin position="166"/>
        <end position="186"/>
    </location>
</feature>
<proteinExistence type="predicted"/>
<feature type="transmembrane region" description="Helical" evidence="1">
    <location>
        <begin position="468"/>
        <end position="486"/>
    </location>
</feature>
<name>A0A0R1F0H3_9LACO</name>
<feature type="transmembrane region" description="Helical" evidence="1">
    <location>
        <begin position="21"/>
        <end position="40"/>
    </location>
</feature>
<feature type="transmembrane region" description="Helical" evidence="1">
    <location>
        <begin position="514"/>
        <end position="532"/>
    </location>
</feature>
<feature type="transmembrane region" description="Helical" evidence="1">
    <location>
        <begin position="355"/>
        <end position="375"/>
    </location>
</feature>
<keyword evidence="1" id="KW-1133">Transmembrane helix</keyword>
<dbReference type="GeneID" id="65918332"/>
<dbReference type="Proteomes" id="UP000051181">
    <property type="component" value="Unassembled WGS sequence"/>
</dbReference>
<organism evidence="2 3">
    <name type="scientific">Loigolactobacillus coryniformis subsp. coryniformis KCTC 3167 = DSM 20001</name>
    <dbReference type="NCBI Taxonomy" id="913848"/>
    <lineage>
        <taxon>Bacteria</taxon>
        <taxon>Bacillati</taxon>
        <taxon>Bacillota</taxon>
        <taxon>Bacilli</taxon>
        <taxon>Lactobacillales</taxon>
        <taxon>Lactobacillaceae</taxon>
        <taxon>Loigolactobacillus</taxon>
    </lineage>
</organism>
<feature type="transmembrane region" description="Helical" evidence="1">
    <location>
        <begin position="130"/>
        <end position="154"/>
    </location>
</feature>
<accession>A0A0R1F0H3</accession>
<feature type="transmembrane region" description="Helical" evidence="1">
    <location>
        <begin position="198"/>
        <end position="214"/>
    </location>
</feature>
<feature type="transmembrane region" description="Helical" evidence="1">
    <location>
        <begin position="441"/>
        <end position="461"/>
    </location>
</feature>
<keyword evidence="1" id="KW-0812">Transmembrane</keyword>
<gene>
    <name evidence="2" type="ORF">FD22_GL001818</name>
</gene>
<dbReference type="PATRIC" id="fig|913848.6.peg.1861"/>
<dbReference type="AlphaFoldDB" id="A0A0R1F0H3"/>